<organism evidence="2 3">
    <name type="scientific">Coniosporium apollinis</name>
    <dbReference type="NCBI Taxonomy" id="61459"/>
    <lineage>
        <taxon>Eukaryota</taxon>
        <taxon>Fungi</taxon>
        <taxon>Dikarya</taxon>
        <taxon>Ascomycota</taxon>
        <taxon>Pezizomycotina</taxon>
        <taxon>Dothideomycetes</taxon>
        <taxon>Dothideomycetes incertae sedis</taxon>
        <taxon>Coniosporium</taxon>
    </lineage>
</organism>
<feature type="region of interest" description="Disordered" evidence="1">
    <location>
        <begin position="281"/>
        <end position="306"/>
    </location>
</feature>
<evidence type="ECO:0000313" key="3">
    <source>
        <dbReference type="Proteomes" id="UP001172684"/>
    </source>
</evidence>
<dbReference type="Proteomes" id="UP001172684">
    <property type="component" value="Unassembled WGS sequence"/>
</dbReference>
<protein>
    <recommendedName>
        <fullName evidence="4">DNA replication regulator Sld3 C-terminal domain-containing protein</fullName>
    </recommendedName>
</protein>
<feature type="region of interest" description="Disordered" evidence="1">
    <location>
        <begin position="532"/>
        <end position="658"/>
    </location>
</feature>
<accession>A0ABQ9NXV8</accession>
<feature type="region of interest" description="Disordered" evidence="1">
    <location>
        <begin position="363"/>
        <end position="467"/>
    </location>
</feature>
<feature type="compositionally biased region" description="Basic residues" evidence="1">
    <location>
        <begin position="620"/>
        <end position="629"/>
    </location>
</feature>
<keyword evidence="3" id="KW-1185">Reference proteome</keyword>
<feature type="region of interest" description="Disordered" evidence="1">
    <location>
        <begin position="103"/>
        <end position="243"/>
    </location>
</feature>
<feature type="compositionally biased region" description="Basic residues" evidence="1">
    <location>
        <begin position="223"/>
        <end position="232"/>
    </location>
</feature>
<gene>
    <name evidence="2" type="ORF">H2201_003232</name>
</gene>
<proteinExistence type="predicted"/>
<feature type="compositionally biased region" description="Polar residues" evidence="1">
    <location>
        <begin position="609"/>
        <end position="619"/>
    </location>
</feature>
<comment type="caution">
    <text evidence="2">The sequence shown here is derived from an EMBL/GenBank/DDBJ whole genome shotgun (WGS) entry which is preliminary data.</text>
</comment>
<feature type="compositionally biased region" description="Basic residues" evidence="1">
    <location>
        <begin position="112"/>
        <end position="130"/>
    </location>
</feature>
<feature type="region of interest" description="Disordered" evidence="1">
    <location>
        <begin position="62"/>
        <end position="84"/>
    </location>
</feature>
<sequence length="887" mass="96586">MATPSSEAQRLSHMDWQDLDTAALDPSLLPLPDRIPRAWERISKSPLARQIKTRRIWKRYPLRSRAHQTDDSRSATPEPVKSPEKVVKRLRVDLLIEREIQTVHEEKPASRATRRDRRRSGLPHKSKRHIREVSSHVPAEPGTPTRLISPQKPGASRNSPRPLRNNTESPGAFTSRTPRRSSRNSKPGDQYIVSENINEDASVRKRRVSTLRDAIPSPVRNSPTKRRTRPVRTPKGTPRYSLPALPTTEFLGVESPAKPAAWLNVETRSSLGVNPARHLKAVREEQESDGDSQQPREQLVEVQDTVESPRHVVTTLAEPYGRESLAPFDKELNVEVETSEAENLITPANITPEGCESLAEQLPFESDEQAGATSDPPEPSTEEELGDTAVPDSARSPEASVEAGGTARDAPLITSDITTEELDIDTEISQEQEPTDQTPVTEGHPRICTNEDLSDQAEPGLLPSLSGDVNTAATEAMTSTETAVEISRELLVEDTKPHLDADTAHLKEFLSRAALNKARRASTAASTAASIARRTSLQNRRDSDAVRQALASPRRVLDDKDPNSPSLLKSYELNAGMRPEPSAKNLLDGSNDDEDATTTLLIPEEMSDKLSQAGQTPNKPSRRSARTPKSRIPAPPSQLPQPVAAPADAPNRIPVRRADGSEPVVLKKTEAQELANLTRVNTRKNKGGAVAAAVRLLKLSAEVVAPEIGVLAEELVRELGEGQKGVRWDEQLVYFQDDEAQSLGLGDTAAVLEAAVEDIKEARKQPSKMRRLRGLGGANGTPGKGLLAPLSLLPADVGAEKDAKDALSEEEQKEIRREKRSRLVTPRKLKLPTPASTLGALGDGKENLAGSKLVTPKKITLAAKATSVDSEGGLGQASARKRIRTGL</sequence>
<name>A0ABQ9NXV8_9PEZI</name>
<reference evidence="2" key="1">
    <citation type="submission" date="2022-10" db="EMBL/GenBank/DDBJ databases">
        <title>Culturing micro-colonial fungi from biological soil crusts in the Mojave desert and describing Neophaeococcomyces mojavensis, and introducing the new genera and species Taxawa tesnikishii.</title>
        <authorList>
            <person name="Kurbessoian T."/>
            <person name="Stajich J.E."/>
        </authorList>
    </citation>
    <scope>NUCLEOTIDE SEQUENCE</scope>
    <source>
        <strain evidence="2">TK_1</strain>
    </source>
</reference>
<evidence type="ECO:0000313" key="2">
    <source>
        <dbReference type="EMBL" id="KAJ9666573.1"/>
    </source>
</evidence>
<feature type="compositionally biased region" description="Polar residues" evidence="1">
    <location>
        <begin position="156"/>
        <end position="169"/>
    </location>
</feature>
<evidence type="ECO:0000256" key="1">
    <source>
        <dbReference type="SAM" id="MobiDB-lite"/>
    </source>
</evidence>
<feature type="compositionally biased region" description="Acidic residues" evidence="1">
    <location>
        <begin position="418"/>
        <end position="434"/>
    </location>
</feature>
<feature type="region of interest" description="Disordered" evidence="1">
    <location>
        <begin position="865"/>
        <end position="887"/>
    </location>
</feature>
<evidence type="ECO:0008006" key="4">
    <source>
        <dbReference type="Google" id="ProtNLM"/>
    </source>
</evidence>
<feature type="region of interest" description="Disordered" evidence="1">
    <location>
        <begin position="803"/>
        <end position="823"/>
    </location>
</feature>
<dbReference type="EMBL" id="JAPDRL010000018">
    <property type="protein sequence ID" value="KAJ9666573.1"/>
    <property type="molecule type" value="Genomic_DNA"/>
</dbReference>